<reference evidence="2" key="1">
    <citation type="submission" date="2022-10" db="EMBL/GenBank/DDBJ databases">
        <title>Completed Genome Sequence of two octocoral isolated bacterium, Endozoicomonas euniceicola EF212T and Endozoicomonas gorgoniicola PS125T.</title>
        <authorList>
            <person name="Chiou Y.-J."/>
            <person name="Chen Y.-H."/>
        </authorList>
    </citation>
    <scope>NUCLEOTIDE SEQUENCE</scope>
    <source>
        <strain evidence="2">EF212</strain>
    </source>
</reference>
<dbReference type="RefSeq" id="WP_262601270.1">
    <property type="nucleotide sequence ID" value="NZ_CP103300.1"/>
</dbReference>
<dbReference type="EMBL" id="CP103300">
    <property type="protein sequence ID" value="UYM18509.1"/>
    <property type="molecule type" value="Genomic_DNA"/>
</dbReference>
<protein>
    <submittedName>
        <fullName evidence="2">Glycosyltransferase</fullName>
    </submittedName>
</protein>
<dbReference type="CDD" id="cd00761">
    <property type="entry name" value="Glyco_tranf_GTA_type"/>
    <property type="match status" value="1"/>
</dbReference>
<evidence type="ECO:0000313" key="2">
    <source>
        <dbReference type="EMBL" id="UYM18509.1"/>
    </source>
</evidence>
<evidence type="ECO:0000259" key="1">
    <source>
        <dbReference type="Pfam" id="PF00535"/>
    </source>
</evidence>
<dbReference type="InterPro" id="IPR029044">
    <property type="entry name" value="Nucleotide-diphossugar_trans"/>
</dbReference>
<dbReference type="InterPro" id="IPR001173">
    <property type="entry name" value="Glyco_trans_2-like"/>
</dbReference>
<keyword evidence="3" id="KW-1185">Reference proteome</keyword>
<evidence type="ECO:0000313" key="3">
    <source>
        <dbReference type="Proteomes" id="UP001163255"/>
    </source>
</evidence>
<accession>A0ABY6H0C6</accession>
<dbReference type="SUPFAM" id="SSF53448">
    <property type="entry name" value="Nucleotide-diphospho-sugar transferases"/>
    <property type="match status" value="1"/>
</dbReference>
<feature type="domain" description="Glycosyltransferase 2-like" evidence="1">
    <location>
        <begin position="7"/>
        <end position="120"/>
    </location>
</feature>
<dbReference type="InterPro" id="IPR050834">
    <property type="entry name" value="Glycosyltransf_2"/>
</dbReference>
<dbReference type="PANTHER" id="PTHR43685:SF3">
    <property type="entry name" value="SLR2126 PROTEIN"/>
    <property type="match status" value="1"/>
</dbReference>
<proteinExistence type="predicted"/>
<dbReference type="PANTHER" id="PTHR43685">
    <property type="entry name" value="GLYCOSYLTRANSFERASE"/>
    <property type="match status" value="1"/>
</dbReference>
<gene>
    <name evidence="2" type="ORF">NX720_11600</name>
</gene>
<organism evidence="2 3">
    <name type="scientific">Endozoicomonas euniceicola</name>
    <dbReference type="NCBI Taxonomy" id="1234143"/>
    <lineage>
        <taxon>Bacteria</taxon>
        <taxon>Pseudomonadati</taxon>
        <taxon>Pseudomonadota</taxon>
        <taxon>Gammaproteobacteria</taxon>
        <taxon>Oceanospirillales</taxon>
        <taxon>Endozoicomonadaceae</taxon>
        <taxon>Endozoicomonas</taxon>
    </lineage>
</organism>
<dbReference type="Proteomes" id="UP001163255">
    <property type="component" value="Chromosome"/>
</dbReference>
<dbReference type="Pfam" id="PF00535">
    <property type="entry name" value="Glycos_transf_2"/>
    <property type="match status" value="1"/>
</dbReference>
<dbReference type="Gene3D" id="3.90.550.10">
    <property type="entry name" value="Spore Coat Polysaccharide Biosynthesis Protein SpsA, Chain A"/>
    <property type="match status" value="1"/>
</dbReference>
<name>A0ABY6H0C6_9GAMM</name>
<sequence>MARIAAAICTWNRYDVLPKAIESVAKQSLGKHEYKIFVIDNSPDHDYCEEFGKQFAHIENLEYVVEKIAGLSNARNVATRMCAEQGIDYIAYLDDDAIARPEWLEKILEGFDSFGEEVDVVGGRVDPMWSMPRPRWLGPKLEGYVSIVNWGGELRLAEESEWFAGTNIAFRVDTLQVLGGFSTTLGRTGSGATLLSNEETQLLDRIKETGGKRVYHPDAALDHLVEEKRLSRQWFRKRMAWQATSDFLMKAEECIEQCAGHWENILEYSAMVPPRERTLRGLMYDTDDAELFHWQLSAIYGWNVLNLAGFEGVAEEEVA</sequence>